<evidence type="ECO:0000313" key="4">
    <source>
        <dbReference type="EMBL" id="OJJ51975.1"/>
    </source>
</evidence>
<feature type="compositionally biased region" description="Basic and acidic residues" evidence="2">
    <location>
        <begin position="295"/>
        <end position="319"/>
    </location>
</feature>
<feature type="domain" description="RRM" evidence="3">
    <location>
        <begin position="180"/>
        <end position="243"/>
    </location>
</feature>
<feature type="region of interest" description="Disordered" evidence="2">
    <location>
        <begin position="27"/>
        <end position="125"/>
    </location>
</feature>
<evidence type="ECO:0000256" key="1">
    <source>
        <dbReference type="PROSITE-ProRule" id="PRU00176"/>
    </source>
</evidence>
<organism evidence="4 5">
    <name type="scientific">Aspergillus sydowii CBS 593.65</name>
    <dbReference type="NCBI Taxonomy" id="1036612"/>
    <lineage>
        <taxon>Eukaryota</taxon>
        <taxon>Fungi</taxon>
        <taxon>Dikarya</taxon>
        <taxon>Ascomycota</taxon>
        <taxon>Pezizomycotina</taxon>
        <taxon>Eurotiomycetes</taxon>
        <taxon>Eurotiomycetidae</taxon>
        <taxon>Eurotiales</taxon>
        <taxon>Aspergillaceae</taxon>
        <taxon>Aspergillus</taxon>
        <taxon>Aspergillus subgen. Nidulantes</taxon>
    </lineage>
</organism>
<dbReference type="GO" id="GO:0003723">
    <property type="term" value="F:RNA binding"/>
    <property type="evidence" value="ECO:0007669"/>
    <property type="project" value="UniProtKB-UniRule"/>
</dbReference>
<proteinExistence type="predicted"/>
<dbReference type="InterPro" id="IPR035979">
    <property type="entry name" value="RBD_domain_sf"/>
</dbReference>
<dbReference type="GeneID" id="63766286"/>
<dbReference type="SUPFAM" id="SSF52954">
    <property type="entry name" value="Class II aaRS ABD-related"/>
    <property type="match status" value="1"/>
</dbReference>
<keyword evidence="5" id="KW-1185">Reference proteome</keyword>
<feature type="compositionally biased region" description="Basic and acidic residues" evidence="2">
    <location>
        <begin position="329"/>
        <end position="348"/>
    </location>
</feature>
<dbReference type="Pfam" id="PF00076">
    <property type="entry name" value="RRM_1"/>
    <property type="match status" value="1"/>
</dbReference>
<dbReference type="Gene3D" id="3.30.70.330">
    <property type="match status" value="1"/>
</dbReference>
<keyword evidence="1" id="KW-0694">RNA-binding</keyword>
<name>A0A1L9SXP7_9EURO</name>
<dbReference type="EMBL" id="KV878608">
    <property type="protein sequence ID" value="OJJ51975.1"/>
    <property type="molecule type" value="Genomic_DNA"/>
</dbReference>
<feature type="region of interest" description="Disordered" evidence="2">
    <location>
        <begin position="241"/>
        <end position="383"/>
    </location>
</feature>
<evidence type="ECO:0000313" key="5">
    <source>
        <dbReference type="Proteomes" id="UP000184356"/>
    </source>
</evidence>
<evidence type="ECO:0000256" key="2">
    <source>
        <dbReference type="SAM" id="MobiDB-lite"/>
    </source>
</evidence>
<reference evidence="5" key="1">
    <citation type="journal article" date="2017" name="Genome Biol.">
        <title>Comparative genomics reveals high biological diversity and specific adaptations in the industrially and medically important fungal genus Aspergillus.</title>
        <authorList>
            <person name="de Vries R.P."/>
            <person name="Riley R."/>
            <person name="Wiebenga A."/>
            <person name="Aguilar-Osorio G."/>
            <person name="Amillis S."/>
            <person name="Uchima C.A."/>
            <person name="Anderluh G."/>
            <person name="Asadollahi M."/>
            <person name="Askin M."/>
            <person name="Barry K."/>
            <person name="Battaglia E."/>
            <person name="Bayram O."/>
            <person name="Benocci T."/>
            <person name="Braus-Stromeyer S.A."/>
            <person name="Caldana C."/>
            <person name="Canovas D."/>
            <person name="Cerqueira G.C."/>
            <person name="Chen F."/>
            <person name="Chen W."/>
            <person name="Choi C."/>
            <person name="Clum A."/>
            <person name="Dos Santos R.A."/>
            <person name="Damasio A.R."/>
            <person name="Diallinas G."/>
            <person name="Emri T."/>
            <person name="Fekete E."/>
            <person name="Flipphi M."/>
            <person name="Freyberg S."/>
            <person name="Gallo A."/>
            <person name="Gournas C."/>
            <person name="Habgood R."/>
            <person name="Hainaut M."/>
            <person name="Harispe M.L."/>
            <person name="Henrissat B."/>
            <person name="Hilden K.S."/>
            <person name="Hope R."/>
            <person name="Hossain A."/>
            <person name="Karabika E."/>
            <person name="Karaffa L."/>
            <person name="Karanyi Z."/>
            <person name="Krasevec N."/>
            <person name="Kuo A."/>
            <person name="Kusch H."/>
            <person name="LaButti K."/>
            <person name="Lagendijk E.L."/>
            <person name="Lapidus A."/>
            <person name="Levasseur A."/>
            <person name="Lindquist E."/>
            <person name="Lipzen A."/>
            <person name="Logrieco A.F."/>
            <person name="MacCabe A."/>
            <person name="Maekelae M.R."/>
            <person name="Malavazi I."/>
            <person name="Melin P."/>
            <person name="Meyer V."/>
            <person name="Mielnichuk N."/>
            <person name="Miskei M."/>
            <person name="Molnar A.P."/>
            <person name="Mule G."/>
            <person name="Ngan C.Y."/>
            <person name="Orejas M."/>
            <person name="Orosz E."/>
            <person name="Ouedraogo J.P."/>
            <person name="Overkamp K.M."/>
            <person name="Park H.-S."/>
            <person name="Perrone G."/>
            <person name="Piumi F."/>
            <person name="Punt P.J."/>
            <person name="Ram A.F."/>
            <person name="Ramon A."/>
            <person name="Rauscher S."/>
            <person name="Record E."/>
            <person name="Riano-Pachon D.M."/>
            <person name="Robert V."/>
            <person name="Roehrig J."/>
            <person name="Ruller R."/>
            <person name="Salamov A."/>
            <person name="Salih N.S."/>
            <person name="Samson R.A."/>
            <person name="Sandor E."/>
            <person name="Sanguinetti M."/>
            <person name="Schuetze T."/>
            <person name="Sepcic K."/>
            <person name="Shelest E."/>
            <person name="Sherlock G."/>
            <person name="Sophianopoulou V."/>
            <person name="Squina F.M."/>
            <person name="Sun H."/>
            <person name="Susca A."/>
            <person name="Todd R.B."/>
            <person name="Tsang A."/>
            <person name="Unkles S.E."/>
            <person name="van de Wiele N."/>
            <person name="van Rossen-Uffink D."/>
            <person name="Oliveira J.V."/>
            <person name="Vesth T.C."/>
            <person name="Visser J."/>
            <person name="Yu J.-H."/>
            <person name="Zhou M."/>
            <person name="Andersen M.R."/>
            <person name="Archer D.B."/>
            <person name="Baker S.E."/>
            <person name="Benoit I."/>
            <person name="Brakhage A.A."/>
            <person name="Braus G.H."/>
            <person name="Fischer R."/>
            <person name="Frisvad J.C."/>
            <person name="Goldman G.H."/>
            <person name="Houbraken J."/>
            <person name="Oakley B."/>
            <person name="Pocsi I."/>
            <person name="Scazzocchio C."/>
            <person name="Seiboth B."/>
            <person name="vanKuyk P.A."/>
            <person name="Wortman J."/>
            <person name="Dyer P.S."/>
            <person name="Grigoriev I.V."/>
        </authorList>
    </citation>
    <scope>NUCLEOTIDE SEQUENCE [LARGE SCALE GENOMIC DNA]</scope>
    <source>
        <strain evidence="5">CBS 593.65</strain>
    </source>
</reference>
<dbReference type="OrthoDB" id="10044938at2759"/>
<dbReference type="STRING" id="1036612.A0A1L9SXP7"/>
<dbReference type="PANTHER" id="PTHR23295">
    <property type="entry name" value="NUCLEAR RECEPTOR COACTIVATOR 5-RELATED"/>
    <property type="match status" value="1"/>
</dbReference>
<feature type="compositionally biased region" description="Polar residues" evidence="2">
    <location>
        <begin position="59"/>
        <end position="97"/>
    </location>
</feature>
<dbReference type="Proteomes" id="UP000184356">
    <property type="component" value="Unassembled WGS sequence"/>
</dbReference>
<feature type="compositionally biased region" description="Polar residues" evidence="2">
    <location>
        <begin position="27"/>
        <end position="36"/>
    </location>
</feature>
<dbReference type="PANTHER" id="PTHR23295:SF6">
    <property type="entry name" value="NEOSIN, ISOFORM A"/>
    <property type="match status" value="1"/>
</dbReference>
<dbReference type="SUPFAM" id="SSF54928">
    <property type="entry name" value="RNA-binding domain, RBD"/>
    <property type="match status" value="1"/>
</dbReference>
<dbReference type="InterPro" id="IPR000504">
    <property type="entry name" value="RRM_dom"/>
</dbReference>
<dbReference type="InterPro" id="IPR052600">
    <property type="entry name" value="Nuc_rcpt_coact/corep"/>
</dbReference>
<evidence type="ECO:0000259" key="3">
    <source>
        <dbReference type="PROSITE" id="PS50102"/>
    </source>
</evidence>
<accession>A0A1L9SXP7</accession>
<feature type="compositionally biased region" description="Polar residues" evidence="2">
    <location>
        <begin position="269"/>
        <end position="285"/>
    </location>
</feature>
<gene>
    <name evidence="4" type="ORF">ASPSYDRAFT_63068</name>
</gene>
<dbReference type="SMART" id="SM00360">
    <property type="entry name" value="RRM"/>
    <property type="match status" value="1"/>
</dbReference>
<dbReference type="InterPro" id="IPR012677">
    <property type="entry name" value="Nucleotide-bd_a/b_plait_sf"/>
</dbReference>
<dbReference type="AlphaFoldDB" id="A0A1L9SXP7"/>
<dbReference type="RefSeq" id="XP_040695781.1">
    <property type="nucleotide sequence ID" value="XM_040850213.1"/>
</dbReference>
<sequence length="610" mass="67571">MKAVDKVKELPVDQKASLDMEVEGFSQPRTICSAHSASPPRPGQPSIHPNHNPGDDIPSSHQLSAHDALNTSNPYVAQPNNRKSNVEVSSLTASTPGMSLGAGSHSPHPAASFQQSSATPADIQGPAKARKNCCVDNPLPLHSNDDTRWGIYVQEKYDLFLHDERIHVTEGLWDRFPYGSRLFVGNLPTERVTKRDLFHIFHSYGKLVQISIKQGYGFIQFLEATSCRQALKYEQGAIVRGRKPRRSIRPAPTPTEPSCAAPPHRSKSHNCTGSQSGAPSNQPSRSEGDCYGWSREPRRLRFSDFRDGPSHCRRDDYRPPRSPSPRGYRSREEYLSRDQTPEQFDQHERRRSRSPCRKDRRDRGPSPQGRATRDSDANLPIPRWAPREVPDVQILVIEELDRNFVYHVETRFWNRGLRVDVLALGSQISLDAAVKRQASEGVLAVIRLSRPTQLLGVDNIRSNEYPDLEPSLAADIVFRALSLQRNNPNVPLASPPFGVPISPTALLPPPVAPTLTVQPHLANPISHLDGAALRSLLAAVEQRCSPVAPAAQQPFPATDPRSTPDLASFLSAATRQSLPQNSPRWPLLQQQLPLQGRTTTAISCSRKAAP</sequence>
<protein>
    <recommendedName>
        <fullName evidence="3">RRM domain-containing protein</fullName>
    </recommendedName>
</protein>
<dbReference type="PROSITE" id="PS50102">
    <property type="entry name" value="RRM"/>
    <property type="match status" value="1"/>
</dbReference>
<dbReference type="VEuPathDB" id="FungiDB:ASPSYDRAFT_63068"/>